<gene>
    <name evidence="1" type="ORF">TCNE_LOCUS13067</name>
</gene>
<evidence type="ECO:0000313" key="1">
    <source>
        <dbReference type="EMBL" id="VDM44388.1"/>
    </source>
</evidence>
<reference evidence="1 2" key="2">
    <citation type="submission" date="2018-11" db="EMBL/GenBank/DDBJ databases">
        <authorList>
            <consortium name="Pathogen Informatics"/>
        </authorList>
    </citation>
    <scope>NUCLEOTIDE SEQUENCE [LARGE SCALE GENOMIC DNA]</scope>
</reference>
<dbReference type="WBParaSite" id="TCNE_0001306701-mRNA-1">
    <property type="protein sequence ID" value="TCNE_0001306701-mRNA-1"/>
    <property type="gene ID" value="TCNE_0001306701"/>
</dbReference>
<evidence type="ECO:0000313" key="3">
    <source>
        <dbReference type="WBParaSite" id="TCNE_0001306701-mRNA-1"/>
    </source>
</evidence>
<accession>A0A183UX47</accession>
<dbReference type="AlphaFoldDB" id="A0A183UX47"/>
<sequence length="66" mass="7170">MRVPASVFQLLRRSDRCISTTAALSGARKALTLDTMNPNVKGMEFAVRGPIVIRGGQIEKDLQKVG</sequence>
<reference evidence="3" key="1">
    <citation type="submission" date="2016-06" db="UniProtKB">
        <authorList>
            <consortium name="WormBaseParasite"/>
        </authorList>
    </citation>
    <scope>IDENTIFICATION</scope>
</reference>
<organism evidence="2 3">
    <name type="scientific">Toxocara canis</name>
    <name type="common">Canine roundworm</name>
    <dbReference type="NCBI Taxonomy" id="6265"/>
    <lineage>
        <taxon>Eukaryota</taxon>
        <taxon>Metazoa</taxon>
        <taxon>Ecdysozoa</taxon>
        <taxon>Nematoda</taxon>
        <taxon>Chromadorea</taxon>
        <taxon>Rhabditida</taxon>
        <taxon>Spirurina</taxon>
        <taxon>Ascaridomorpha</taxon>
        <taxon>Ascaridoidea</taxon>
        <taxon>Toxocaridae</taxon>
        <taxon>Toxocara</taxon>
    </lineage>
</organism>
<keyword evidence="2" id="KW-1185">Reference proteome</keyword>
<proteinExistence type="predicted"/>
<evidence type="ECO:0000313" key="2">
    <source>
        <dbReference type="Proteomes" id="UP000050794"/>
    </source>
</evidence>
<protein>
    <submittedName>
        <fullName evidence="1 3">Uncharacterized protein</fullName>
    </submittedName>
</protein>
<dbReference type="Proteomes" id="UP000050794">
    <property type="component" value="Unassembled WGS sequence"/>
</dbReference>
<name>A0A183UX47_TOXCA</name>
<dbReference type="InterPro" id="IPR015422">
    <property type="entry name" value="PyrdxlP-dep_Trfase_small"/>
</dbReference>
<dbReference type="Gene3D" id="3.90.1150.10">
    <property type="entry name" value="Aspartate Aminotransferase, domain 1"/>
    <property type="match status" value="1"/>
</dbReference>
<dbReference type="EMBL" id="UYWY01021547">
    <property type="protein sequence ID" value="VDM44388.1"/>
    <property type="molecule type" value="Genomic_DNA"/>
</dbReference>